<keyword evidence="3" id="KW-1185">Reference proteome</keyword>
<evidence type="ECO:0000259" key="1">
    <source>
        <dbReference type="Pfam" id="PF13843"/>
    </source>
</evidence>
<feature type="domain" description="PiggyBac transposable element-derived protein" evidence="1">
    <location>
        <begin position="153"/>
        <end position="220"/>
    </location>
</feature>
<dbReference type="PANTHER" id="PTHR46599:SF3">
    <property type="entry name" value="PIGGYBAC TRANSPOSABLE ELEMENT-DERIVED PROTEIN 4"/>
    <property type="match status" value="1"/>
</dbReference>
<organism evidence="2 3">
    <name type="scientific">Glossina palpalis gambiensis</name>
    <dbReference type="NCBI Taxonomy" id="67801"/>
    <lineage>
        <taxon>Eukaryota</taxon>
        <taxon>Metazoa</taxon>
        <taxon>Ecdysozoa</taxon>
        <taxon>Arthropoda</taxon>
        <taxon>Hexapoda</taxon>
        <taxon>Insecta</taxon>
        <taxon>Pterygota</taxon>
        <taxon>Neoptera</taxon>
        <taxon>Endopterygota</taxon>
        <taxon>Diptera</taxon>
        <taxon>Brachycera</taxon>
        <taxon>Muscomorpha</taxon>
        <taxon>Hippoboscoidea</taxon>
        <taxon>Glossinidae</taxon>
        <taxon>Glossina</taxon>
    </lineage>
</organism>
<name>A0A1B0B541_9MUSC</name>
<sequence>MVEMDFTGIDDSSDESTIVFHKKRPRLMVLSSSTEENEIYDWEEENDEETEWKQVTGRSSSMYQYMGEEKLLDGNLFLSDNLLELIVKETNRYAEQSNVGVESKSLLATRKHQQSWMALTLLWVKYCCQKLSYIVIGRKVKLYGRKIQCIHTCNGKICTGKTVNSTTKGHAHNVVMRFMNGSLFEGRTLYTNSYYTCVSLAGELLDKSTNLCGTVKVNRKFLLVVAKLKQKRGTSGKLKPDAIFDYYNAKKGVDISDQIAPYYNSLPKSIKWYRKIIIELICAASIANAWYILLKWSTKHFDVLQFRENSLDRLLDEMPKPKT</sequence>
<protein>
    <recommendedName>
        <fullName evidence="1">PiggyBac transposable element-derived protein domain-containing protein</fullName>
    </recommendedName>
</protein>
<reference evidence="3" key="1">
    <citation type="submission" date="2015-01" db="EMBL/GenBank/DDBJ databases">
        <authorList>
            <person name="Aksoy S."/>
            <person name="Warren W."/>
            <person name="Wilson R.K."/>
        </authorList>
    </citation>
    <scope>NUCLEOTIDE SEQUENCE [LARGE SCALE GENOMIC DNA]</scope>
    <source>
        <strain evidence="3">IAEA</strain>
    </source>
</reference>
<proteinExistence type="predicted"/>
<dbReference type="STRING" id="67801.A0A1B0B541"/>
<evidence type="ECO:0000313" key="2">
    <source>
        <dbReference type="EnsemblMetazoa" id="GPPI019210-PA"/>
    </source>
</evidence>
<reference evidence="2" key="2">
    <citation type="submission" date="2020-05" db="UniProtKB">
        <authorList>
            <consortium name="EnsemblMetazoa"/>
        </authorList>
    </citation>
    <scope>IDENTIFICATION</scope>
    <source>
        <strain evidence="2">IAEA</strain>
    </source>
</reference>
<dbReference type="EMBL" id="JXJN01008605">
    <property type="status" value="NOT_ANNOTATED_CDS"/>
    <property type="molecule type" value="Genomic_DNA"/>
</dbReference>
<dbReference type="Pfam" id="PF13843">
    <property type="entry name" value="DDE_Tnp_1_7"/>
    <property type="match status" value="1"/>
</dbReference>
<evidence type="ECO:0000313" key="3">
    <source>
        <dbReference type="Proteomes" id="UP000092460"/>
    </source>
</evidence>
<dbReference type="Proteomes" id="UP000092460">
    <property type="component" value="Unassembled WGS sequence"/>
</dbReference>
<dbReference type="InterPro" id="IPR029526">
    <property type="entry name" value="PGBD"/>
</dbReference>
<dbReference type="AlphaFoldDB" id="A0A1B0B541"/>
<dbReference type="VEuPathDB" id="VectorBase:GPPI019210"/>
<accession>A0A1B0B541</accession>
<dbReference type="EnsemblMetazoa" id="GPPI019210-RA">
    <property type="protein sequence ID" value="GPPI019210-PA"/>
    <property type="gene ID" value="GPPI019210"/>
</dbReference>
<dbReference type="PANTHER" id="PTHR46599">
    <property type="entry name" value="PIGGYBAC TRANSPOSABLE ELEMENT-DERIVED PROTEIN 4"/>
    <property type="match status" value="1"/>
</dbReference>